<evidence type="ECO:0000313" key="2">
    <source>
        <dbReference type="EMBL" id="WAH40769.1"/>
    </source>
</evidence>
<accession>A0ABY6ZF40</accession>
<organism evidence="2 3">
    <name type="scientific">Alicyclobacillus fastidiosus</name>
    <dbReference type="NCBI Taxonomy" id="392011"/>
    <lineage>
        <taxon>Bacteria</taxon>
        <taxon>Bacillati</taxon>
        <taxon>Bacillota</taxon>
        <taxon>Bacilli</taxon>
        <taxon>Bacillales</taxon>
        <taxon>Alicyclobacillaceae</taxon>
        <taxon>Alicyclobacillus</taxon>
    </lineage>
</organism>
<protein>
    <submittedName>
        <fullName evidence="2">Uncharacterized protein</fullName>
    </submittedName>
</protein>
<keyword evidence="1" id="KW-0472">Membrane</keyword>
<keyword evidence="3" id="KW-1185">Reference proteome</keyword>
<proteinExistence type="predicted"/>
<reference evidence="2" key="1">
    <citation type="submission" date="2022-08" db="EMBL/GenBank/DDBJ databases">
        <title>Alicyclobacillus fastidiosus DSM 17978, complete genome.</title>
        <authorList>
            <person name="Wang Q."/>
            <person name="Cai R."/>
            <person name="Wang Z."/>
        </authorList>
    </citation>
    <scope>NUCLEOTIDE SEQUENCE</scope>
    <source>
        <strain evidence="2">DSM 17978</strain>
    </source>
</reference>
<evidence type="ECO:0000313" key="3">
    <source>
        <dbReference type="Proteomes" id="UP001164761"/>
    </source>
</evidence>
<evidence type="ECO:0000256" key="1">
    <source>
        <dbReference type="SAM" id="Phobius"/>
    </source>
</evidence>
<dbReference type="EMBL" id="CP104067">
    <property type="protein sequence ID" value="WAH40769.1"/>
    <property type="molecule type" value="Genomic_DNA"/>
</dbReference>
<sequence length="103" mass="11291">MVTHRHVREYLGQHVHLHTHFGTFQGVIVHLSKHHIILGRVPTRDPQLAFEGMPLYPDGMMRHMPIGPGGGPPLPPPGPGGGWQIAIPLAAILGITAVGMHWW</sequence>
<dbReference type="Proteomes" id="UP001164761">
    <property type="component" value="Chromosome"/>
</dbReference>
<name>A0ABY6ZF40_9BACL</name>
<keyword evidence="1" id="KW-1133">Transmembrane helix</keyword>
<feature type="transmembrane region" description="Helical" evidence="1">
    <location>
        <begin position="82"/>
        <end position="102"/>
    </location>
</feature>
<gene>
    <name evidence="2" type="ORF">NZD89_21100</name>
</gene>
<keyword evidence="1" id="KW-0812">Transmembrane</keyword>
<dbReference type="RefSeq" id="WP_268004665.1">
    <property type="nucleotide sequence ID" value="NZ_BSUT01000001.1"/>
</dbReference>